<feature type="transmembrane region" description="Helical" evidence="1">
    <location>
        <begin position="6"/>
        <end position="27"/>
    </location>
</feature>
<keyword evidence="1" id="KW-0472">Membrane</keyword>
<feature type="transmembrane region" description="Helical" evidence="1">
    <location>
        <begin position="54"/>
        <end position="75"/>
    </location>
</feature>
<accession>A0A0E9LXY2</accession>
<evidence type="ECO:0000313" key="3">
    <source>
        <dbReference type="Proteomes" id="UP000032900"/>
    </source>
</evidence>
<sequence>MTMSSYWPYLLLIACIVVFTGVMILSFKGLGYKMMRAEQGLSSRLSLSRRLKSLRIILAVFGSLILAIGLGGAYFEVQRVRDNRYQELETIAQSVANGFSYELIAPLTFTESDTSNAAYGYISHHLEVMAGHYDHVQIYTMVMRDSLIVFGPCSPAHNQYDTVLPGEIYQHPPEGLSELFSSGRSLILDPYKDEFGYYISAFAPVLHPLSSAPAIMIGVDMEAEQFDIERAMAPFVHWWSLWCFCFYYWAARFISPKEVSSIFSGINGGKVRKPSLPCLLVWPLADSLFGSRFLTKCVIAKPSFLNPPPFMRPGSTITFVRLAPPGKRLFVRYLPKILLTMRYSDSEHPPL</sequence>
<proteinExistence type="predicted"/>
<evidence type="ECO:0000256" key="1">
    <source>
        <dbReference type="SAM" id="Phobius"/>
    </source>
</evidence>
<dbReference type="AlphaFoldDB" id="A0A0E9LXY2"/>
<organism evidence="2 3">
    <name type="scientific">Geofilum rubicundum JCM 15548</name>
    <dbReference type="NCBI Taxonomy" id="1236989"/>
    <lineage>
        <taxon>Bacteria</taxon>
        <taxon>Pseudomonadati</taxon>
        <taxon>Bacteroidota</taxon>
        <taxon>Bacteroidia</taxon>
        <taxon>Marinilabiliales</taxon>
        <taxon>Marinilabiliaceae</taxon>
        <taxon>Geofilum</taxon>
    </lineage>
</organism>
<reference evidence="2 3" key="1">
    <citation type="journal article" date="2015" name="Microbes Environ.">
        <title>Distribution and evolution of nitrogen fixation genes in the phylum bacteroidetes.</title>
        <authorList>
            <person name="Inoue J."/>
            <person name="Oshima K."/>
            <person name="Suda W."/>
            <person name="Sakamoto M."/>
            <person name="Iino T."/>
            <person name="Noda S."/>
            <person name="Hongoh Y."/>
            <person name="Hattori M."/>
            <person name="Ohkuma M."/>
        </authorList>
    </citation>
    <scope>NUCLEOTIDE SEQUENCE [LARGE SCALE GENOMIC DNA]</scope>
    <source>
        <strain evidence="2">JCM 15548</strain>
    </source>
</reference>
<protein>
    <submittedName>
        <fullName evidence="2">Sensor protein</fullName>
    </submittedName>
</protein>
<gene>
    <name evidence="2" type="ORF">JCM15548_11955</name>
</gene>
<keyword evidence="3" id="KW-1185">Reference proteome</keyword>
<keyword evidence="1" id="KW-1133">Transmembrane helix</keyword>
<evidence type="ECO:0000313" key="2">
    <source>
        <dbReference type="EMBL" id="GAO29735.1"/>
    </source>
</evidence>
<comment type="caution">
    <text evidence="2">The sequence shown here is derived from an EMBL/GenBank/DDBJ whole genome shotgun (WGS) entry which is preliminary data.</text>
</comment>
<dbReference type="STRING" id="1236989.JCM15548_11955"/>
<dbReference type="Proteomes" id="UP000032900">
    <property type="component" value="Unassembled WGS sequence"/>
</dbReference>
<name>A0A0E9LXY2_9BACT</name>
<dbReference type="EMBL" id="BAZW01000012">
    <property type="protein sequence ID" value="GAO29735.1"/>
    <property type="molecule type" value="Genomic_DNA"/>
</dbReference>
<keyword evidence="1" id="KW-0812">Transmembrane</keyword>
<dbReference type="RefSeq" id="WP_062124193.1">
    <property type="nucleotide sequence ID" value="NZ_BAZW01000012.1"/>
</dbReference>